<evidence type="ECO:0000259" key="1">
    <source>
        <dbReference type="PROSITE" id="PS51704"/>
    </source>
</evidence>
<keyword evidence="3" id="KW-1185">Reference proteome</keyword>
<dbReference type="Pfam" id="PF16387">
    <property type="entry name" value="DUF4996"/>
    <property type="match status" value="1"/>
</dbReference>
<evidence type="ECO:0000313" key="2">
    <source>
        <dbReference type="EMBL" id="MDN7246705.1"/>
    </source>
</evidence>
<dbReference type="EMBL" id="JAUJWU010000004">
    <property type="protein sequence ID" value="MDN7246705.1"/>
    <property type="molecule type" value="Genomic_DNA"/>
</dbReference>
<dbReference type="InterPro" id="IPR030395">
    <property type="entry name" value="GP_PDE_dom"/>
</dbReference>
<gene>
    <name evidence="2" type="ORF">QWY13_14540</name>
</gene>
<reference evidence="2 3" key="1">
    <citation type="submission" date="2023-07" db="EMBL/GenBank/DDBJ databases">
        <title>Novel species in genus Planococcus.</title>
        <authorList>
            <person name="Ning S."/>
        </authorList>
    </citation>
    <scope>NUCLEOTIDE SEQUENCE [LARGE SCALE GENOMIC DNA]</scope>
    <source>
        <strain evidence="2 3">N017</strain>
    </source>
</reference>
<protein>
    <submittedName>
        <fullName evidence="2">Glycerophosphodiester phosphodiesterase family protein</fullName>
    </submittedName>
</protein>
<dbReference type="Proteomes" id="UP001172142">
    <property type="component" value="Unassembled WGS sequence"/>
</dbReference>
<dbReference type="Gene3D" id="3.20.20.190">
    <property type="entry name" value="Phosphatidylinositol (PI) phosphodiesterase"/>
    <property type="match status" value="1"/>
</dbReference>
<dbReference type="InterPro" id="IPR032160">
    <property type="entry name" value="DUF4996"/>
</dbReference>
<dbReference type="InterPro" id="IPR017946">
    <property type="entry name" value="PLC-like_Pdiesterase_TIM-brl"/>
</dbReference>
<name>A0ABT8NFP7_9BACL</name>
<dbReference type="SUPFAM" id="SSF51695">
    <property type="entry name" value="PLC-like phosphodiesterases"/>
    <property type="match status" value="1"/>
</dbReference>
<dbReference type="RefSeq" id="WP_301857135.1">
    <property type="nucleotide sequence ID" value="NZ_JAUJWU010000004.1"/>
</dbReference>
<evidence type="ECO:0000313" key="3">
    <source>
        <dbReference type="Proteomes" id="UP001172142"/>
    </source>
</evidence>
<dbReference type="Pfam" id="PF03009">
    <property type="entry name" value="GDPD"/>
    <property type="match status" value="1"/>
</dbReference>
<dbReference type="PANTHER" id="PTHR46320:SF1">
    <property type="entry name" value="GLYCEROPHOSPHODIESTER PHOSPHODIESTERASE 1"/>
    <property type="match status" value="1"/>
</dbReference>
<dbReference type="PANTHER" id="PTHR46320">
    <property type="entry name" value="GLYCEROPHOSPHODIESTER PHOSPHODIESTERASE 1"/>
    <property type="match status" value="1"/>
</dbReference>
<proteinExistence type="predicted"/>
<organism evidence="2 3">
    <name type="scientific">Planococcus shenhongbingii</name>
    <dbReference type="NCBI Taxonomy" id="3058398"/>
    <lineage>
        <taxon>Bacteria</taxon>
        <taxon>Bacillati</taxon>
        <taxon>Bacillota</taxon>
        <taxon>Bacilli</taxon>
        <taxon>Bacillales</taxon>
        <taxon>Caryophanaceae</taxon>
        <taxon>Planococcus</taxon>
    </lineage>
</organism>
<comment type="caution">
    <text evidence="2">The sequence shown here is derived from an EMBL/GenBank/DDBJ whole genome shotgun (WGS) entry which is preliminary data.</text>
</comment>
<dbReference type="PROSITE" id="PS51704">
    <property type="entry name" value="GP_PDE"/>
    <property type="match status" value="1"/>
</dbReference>
<accession>A0ABT8NFP7</accession>
<dbReference type="CDD" id="cd08566">
    <property type="entry name" value="GDPD_AtGDE_like"/>
    <property type="match status" value="1"/>
</dbReference>
<feature type="domain" description="GP-PDE" evidence="1">
    <location>
        <begin position="29"/>
        <end position="291"/>
    </location>
</feature>
<sequence>MSERGKTSALTFDNYSEFLAALQQKQHPFFAAAHRGLWGTVPENSLSAFQQCLDQRIYLIELDLQQTKDGNLIVMHDSTVDRMTSGKGKIAELTVSQIRSLTLKEKNGGRQAKLTDELVPTLREVLSLVKGKAMINADKAWLFREKLYGLLEELDAFDHVLWKSDEPVEKVRNFFHSKKKPLYYMHKVQDSSLNQLDELLSCVSPIAIEILFYSESDKVVSKPVMQQMRSQANVWSNSLDNAENAGHCDSVSRTDPDKGWGWLADKGFNIIQTGFPLEALQYMQQRKKDGS</sequence>